<comment type="caution">
    <text evidence="8">Lacks conserved residue(s) required for the propagation of feature annotation.</text>
</comment>
<sequence>MEKSLTLFFKIGSILTITPAYSKNTTRFQKFYTYVLVVFITVAATVSVKNRDYPSYCIYAKIAVNLLTDANLIICTSTLALAVVVWRKDDWQKLMENLKTMISLGNKNKLERNIKIHLITLFVDFVMIVLIYIYWSAAYHGFMKYVTSYLVQYCQSYILYCYTTFVGFILNVIKSHYVYLNTILQQEVMKPNNCSKRMFLTLTKTERTMYYLKDTADNFNNATGWSTALLISYTSLYILNNFDYIYQVSVNHEIGMGFHIIAEGFSVFLLFVRTSTVIIKCDLILHEAEKILDNSYILRRNCYGLSDSEKNRLKEFSESVLQNLPKFSAARFFNINRSTILSMLATDITFLIIMIQFHGSAQ</sequence>
<organism evidence="9 10">
    <name type="scientific">Zophobas morio</name>
    <dbReference type="NCBI Taxonomy" id="2755281"/>
    <lineage>
        <taxon>Eukaryota</taxon>
        <taxon>Metazoa</taxon>
        <taxon>Ecdysozoa</taxon>
        <taxon>Arthropoda</taxon>
        <taxon>Hexapoda</taxon>
        <taxon>Insecta</taxon>
        <taxon>Pterygota</taxon>
        <taxon>Neoptera</taxon>
        <taxon>Endopterygota</taxon>
        <taxon>Coleoptera</taxon>
        <taxon>Polyphaga</taxon>
        <taxon>Cucujiformia</taxon>
        <taxon>Tenebrionidae</taxon>
        <taxon>Zophobas</taxon>
    </lineage>
</organism>
<reference evidence="9" key="1">
    <citation type="journal article" date="2023" name="G3 (Bethesda)">
        <title>Whole genome assemblies of Zophobas morio and Tenebrio molitor.</title>
        <authorList>
            <person name="Kaur S."/>
            <person name="Stinson S.A."/>
            <person name="diCenzo G.C."/>
        </authorList>
    </citation>
    <scope>NUCLEOTIDE SEQUENCE</scope>
    <source>
        <strain evidence="9">QUZm001</strain>
    </source>
</reference>
<protein>
    <recommendedName>
        <fullName evidence="8">Gustatory receptor</fullName>
    </recommendedName>
</protein>
<dbReference type="Pfam" id="PF08395">
    <property type="entry name" value="7tm_7"/>
    <property type="match status" value="1"/>
</dbReference>
<dbReference type="GO" id="GO:0007165">
    <property type="term" value="P:signal transduction"/>
    <property type="evidence" value="ECO:0007669"/>
    <property type="project" value="UniProtKB-KW"/>
</dbReference>
<dbReference type="GO" id="GO:0005886">
    <property type="term" value="C:plasma membrane"/>
    <property type="evidence" value="ECO:0007669"/>
    <property type="project" value="UniProtKB-SubCell"/>
</dbReference>
<feature type="transmembrane region" description="Helical" evidence="8">
    <location>
        <begin position="340"/>
        <end position="359"/>
    </location>
</feature>
<dbReference type="GO" id="GO:0043025">
    <property type="term" value="C:neuronal cell body"/>
    <property type="evidence" value="ECO:0007669"/>
    <property type="project" value="TreeGrafter"/>
</dbReference>
<keyword evidence="3 8" id="KW-0812">Transmembrane</keyword>
<keyword evidence="4 8" id="KW-1133">Transmembrane helix</keyword>
<dbReference type="Proteomes" id="UP001168821">
    <property type="component" value="Unassembled WGS sequence"/>
</dbReference>
<name>A0AA38IAX2_9CUCU</name>
<evidence type="ECO:0000256" key="6">
    <source>
        <dbReference type="ARBA" id="ARBA00023170"/>
    </source>
</evidence>
<keyword evidence="2 8" id="KW-1003">Cell membrane</keyword>
<dbReference type="GO" id="GO:0008049">
    <property type="term" value="P:male courtship behavior"/>
    <property type="evidence" value="ECO:0007669"/>
    <property type="project" value="TreeGrafter"/>
</dbReference>
<feature type="transmembrane region" description="Helical" evidence="8">
    <location>
        <begin position="62"/>
        <end position="86"/>
    </location>
</feature>
<dbReference type="InterPro" id="IPR013604">
    <property type="entry name" value="7TM_chemorcpt"/>
</dbReference>
<evidence type="ECO:0000256" key="4">
    <source>
        <dbReference type="ARBA" id="ARBA00022989"/>
    </source>
</evidence>
<comment type="similarity">
    <text evidence="8">Belongs to the insect chemoreceptor superfamily. Gustatory receptor (GR) family.</text>
</comment>
<dbReference type="AlphaFoldDB" id="A0AA38IAX2"/>
<keyword evidence="6 8" id="KW-0675">Receptor</keyword>
<comment type="function">
    <text evidence="8">Gustatory receptor which mediates acceptance or avoidance behavior, depending on its substrates.</text>
</comment>
<evidence type="ECO:0000313" key="9">
    <source>
        <dbReference type="EMBL" id="KAJ3652330.1"/>
    </source>
</evidence>
<dbReference type="PANTHER" id="PTHR21143:SF104">
    <property type="entry name" value="GUSTATORY RECEPTOR 8A-RELATED"/>
    <property type="match status" value="1"/>
</dbReference>
<evidence type="ECO:0000256" key="3">
    <source>
        <dbReference type="ARBA" id="ARBA00022692"/>
    </source>
</evidence>
<evidence type="ECO:0000313" key="10">
    <source>
        <dbReference type="Proteomes" id="UP001168821"/>
    </source>
</evidence>
<dbReference type="PANTHER" id="PTHR21143">
    <property type="entry name" value="INVERTEBRATE GUSTATORY RECEPTOR"/>
    <property type="match status" value="1"/>
</dbReference>
<dbReference type="GO" id="GO:0007635">
    <property type="term" value="P:chemosensory behavior"/>
    <property type="evidence" value="ECO:0007669"/>
    <property type="project" value="TreeGrafter"/>
</dbReference>
<keyword evidence="7 8" id="KW-0807">Transducer</keyword>
<dbReference type="GO" id="GO:0030424">
    <property type="term" value="C:axon"/>
    <property type="evidence" value="ECO:0007669"/>
    <property type="project" value="TreeGrafter"/>
</dbReference>
<gene>
    <name evidence="9" type="ORF">Zmor_018307</name>
</gene>
<evidence type="ECO:0000256" key="7">
    <source>
        <dbReference type="ARBA" id="ARBA00023224"/>
    </source>
</evidence>
<feature type="transmembrane region" description="Helical" evidence="8">
    <location>
        <begin position="157"/>
        <end position="180"/>
    </location>
</feature>
<accession>A0AA38IAX2</accession>
<feature type="transmembrane region" description="Helical" evidence="8">
    <location>
        <begin position="31"/>
        <end position="50"/>
    </location>
</feature>
<keyword evidence="10" id="KW-1185">Reference proteome</keyword>
<evidence type="ECO:0000256" key="5">
    <source>
        <dbReference type="ARBA" id="ARBA00023136"/>
    </source>
</evidence>
<comment type="caution">
    <text evidence="9">The sequence shown here is derived from an EMBL/GenBank/DDBJ whole genome shotgun (WGS) entry which is preliminary data.</text>
</comment>
<dbReference type="GO" id="GO:0050909">
    <property type="term" value="P:sensory perception of taste"/>
    <property type="evidence" value="ECO:0007669"/>
    <property type="project" value="InterPro"/>
</dbReference>
<dbReference type="GO" id="GO:0030425">
    <property type="term" value="C:dendrite"/>
    <property type="evidence" value="ECO:0007669"/>
    <property type="project" value="TreeGrafter"/>
</dbReference>
<evidence type="ECO:0000256" key="1">
    <source>
        <dbReference type="ARBA" id="ARBA00004651"/>
    </source>
</evidence>
<comment type="subcellular location">
    <subcellularLocation>
        <location evidence="1 8">Cell membrane</location>
        <topology evidence="1 8">Multi-pass membrane protein</topology>
    </subcellularLocation>
</comment>
<keyword evidence="5 8" id="KW-0472">Membrane</keyword>
<proteinExistence type="inferred from homology"/>
<dbReference type="EMBL" id="JALNTZ010000005">
    <property type="protein sequence ID" value="KAJ3652330.1"/>
    <property type="molecule type" value="Genomic_DNA"/>
</dbReference>
<evidence type="ECO:0000256" key="8">
    <source>
        <dbReference type="RuleBase" id="RU363108"/>
    </source>
</evidence>
<evidence type="ECO:0000256" key="2">
    <source>
        <dbReference type="ARBA" id="ARBA00022475"/>
    </source>
</evidence>
<feature type="transmembrane region" description="Helical" evidence="8">
    <location>
        <begin position="116"/>
        <end position="137"/>
    </location>
</feature>